<dbReference type="InterPro" id="IPR036591">
    <property type="entry name" value="YggU-like_sf"/>
</dbReference>
<dbReference type="Pfam" id="PF02594">
    <property type="entry name" value="DUF167"/>
    <property type="match status" value="1"/>
</dbReference>
<organism evidence="3 4">
    <name type="scientific">Phytoactinopolyspora halotolerans</name>
    <dbReference type="NCBI Taxonomy" id="1981512"/>
    <lineage>
        <taxon>Bacteria</taxon>
        <taxon>Bacillati</taxon>
        <taxon>Actinomycetota</taxon>
        <taxon>Actinomycetes</taxon>
        <taxon>Jiangellales</taxon>
        <taxon>Jiangellaceae</taxon>
        <taxon>Phytoactinopolyspora</taxon>
    </lineage>
</organism>
<dbReference type="InterPro" id="IPR003746">
    <property type="entry name" value="DUF167"/>
</dbReference>
<dbReference type="Gene3D" id="3.30.1200.10">
    <property type="entry name" value="YggU-like"/>
    <property type="match status" value="1"/>
</dbReference>
<proteinExistence type="inferred from homology"/>
<evidence type="ECO:0000256" key="2">
    <source>
        <dbReference type="HAMAP-Rule" id="MF_00634"/>
    </source>
</evidence>
<gene>
    <name evidence="3" type="ORF">G1H10_23350</name>
</gene>
<dbReference type="EMBL" id="JAAGOA010000019">
    <property type="protein sequence ID" value="NEE03105.1"/>
    <property type="molecule type" value="Genomic_DNA"/>
</dbReference>
<evidence type="ECO:0000256" key="1">
    <source>
        <dbReference type="ARBA" id="ARBA00010364"/>
    </source>
</evidence>
<dbReference type="NCBIfam" id="TIGR00251">
    <property type="entry name" value="DUF167 family protein"/>
    <property type="match status" value="1"/>
</dbReference>
<keyword evidence="4" id="KW-1185">Reference proteome</keyword>
<comment type="caution">
    <text evidence="3">The sequence shown here is derived from an EMBL/GenBank/DDBJ whole genome shotgun (WGS) entry which is preliminary data.</text>
</comment>
<evidence type="ECO:0000313" key="3">
    <source>
        <dbReference type="EMBL" id="NEE03105.1"/>
    </source>
</evidence>
<dbReference type="Proteomes" id="UP000475214">
    <property type="component" value="Unassembled WGS sequence"/>
</dbReference>
<comment type="similarity">
    <text evidence="1 2">Belongs to the UPF0235 family.</text>
</comment>
<protein>
    <recommendedName>
        <fullName evidence="2">UPF0235 protein G1H10_23350</fullName>
    </recommendedName>
</protein>
<accession>A0A6L9SCK1</accession>
<sequence length="89" mass="9279">MRVTVRVKPGSKSPRVGGRYGDALVIAVRERAVDGKATRAAVAALADALGCTRRDVRLVAGETSRTKIMDVPESAAAALAGLFARDEAN</sequence>
<name>A0A6L9SCK1_9ACTN</name>
<evidence type="ECO:0000313" key="4">
    <source>
        <dbReference type="Proteomes" id="UP000475214"/>
    </source>
</evidence>
<reference evidence="3 4" key="1">
    <citation type="submission" date="2020-02" db="EMBL/GenBank/DDBJ databases">
        <authorList>
            <person name="Li X.-J."/>
            <person name="Han X.-M."/>
        </authorList>
    </citation>
    <scope>NUCLEOTIDE SEQUENCE [LARGE SCALE GENOMIC DNA]</scope>
    <source>
        <strain evidence="3 4">CCTCC AB 2017055</strain>
    </source>
</reference>
<dbReference type="HAMAP" id="MF_00634">
    <property type="entry name" value="UPF0235"/>
    <property type="match status" value="1"/>
</dbReference>
<dbReference type="AlphaFoldDB" id="A0A6L9SCK1"/>
<dbReference type="SMART" id="SM01152">
    <property type="entry name" value="DUF167"/>
    <property type="match status" value="1"/>
</dbReference>
<dbReference type="SUPFAM" id="SSF69786">
    <property type="entry name" value="YggU-like"/>
    <property type="match status" value="1"/>
</dbReference>